<dbReference type="SMART" id="SM00066">
    <property type="entry name" value="GAL4"/>
    <property type="match status" value="1"/>
</dbReference>
<dbReference type="Pfam" id="PF00172">
    <property type="entry name" value="Zn_clus"/>
    <property type="match status" value="1"/>
</dbReference>
<dbReference type="EMBL" id="JAGPXD010000002">
    <property type="protein sequence ID" value="KAH7368859.1"/>
    <property type="molecule type" value="Genomic_DNA"/>
</dbReference>
<dbReference type="GO" id="GO:0005634">
    <property type="term" value="C:nucleus"/>
    <property type="evidence" value="ECO:0007669"/>
    <property type="project" value="UniProtKB-SubCell"/>
</dbReference>
<feature type="compositionally biased region" description="Polar residues" evidence="6">
    <location>
        <begin position="630"/>
        <end position="641"/>
    </location>
</feature>
<feature type="compositionally biased region" description="Polar residues" evidence="6">
    <location>
        <begin position="110"/>
        <end position="120"/>
    </location>
</feature>
<comment type="subcellular location">
    <subcellularLocation>
        <location evidence="1">Nucleus</location>
    </subcellularLocation>
</comment>
<keyword evidence="7" id="KW-0472">Membrane</keyword>
<evidence type="ECO:0000256" key="5">
    <source>
        <dbReference type="ARBA" id="ARBA00023242"/>
    </source>
</evidence>
<reference evidence="9" key="1">
    <citation type="journal article" date="2021" name="Nat. Commun.">
        <title>Genetic determinants of endophytism in the Arabidopsis root mycobiome.</title>
        <authorList>
            <person name="Mesny F."/>
            <person name="Miyauchi S."/>
            <person name="Thiergart T."/>
            <person name="Pickel B."/>
            <person name="Atanasova L."/>
            <person name="Karlsson M."/>
            <person name="Huettel B."/>
            <person name="Barry K.W."/>
            <person name="Haridas S."/>
            <person name="Chen C."/>
            <person name="Bauer D."/>
            <person name="Andreopoulos W."/>
            <person name="Pangilinan J."/>
            <person name="LaButti K."/>
            <person name="Riley R."/>
            <person name="Lipzen A."/>
            <person name="Clum A."/>
            <person name="Drula E."/>
            <person name="Henrissat B."/>
            <person name="Kohler A."/>
            <person name="Grigoriev I.V."/>
            <person name="Martin F.M."/>
            <person name="Hacquard S."/>
        </authorList>
    </citation>
    <scope>NUCLEOTIDE SEQUENCE</scope>
    <source>
        <strain evidence="9">MPI-CAGE-AT-0016</strain>
    </source>
</reference>
<dbReference type="CDD" id="cd00067">
    <property type="entry name" value="GAL4"/>
    <property type="match status" value="1"/>
</dbReference>
<dbReference type="PROSITE" id="PS50048">
    <property type="entry name" value="ZN2_CY6_FUNGAL_2"/>
    <property type="match status" value="1"/>
</dbReference>
<keyword evidence="7" id="KW-1133">Transmembrane helix</keyword>
<comment type="caution">
    <text evidence="9">The sequence shown here is derived from an EMBL/GenBank/DDBJ whole genome shotgun (WGS) entry which is preliminary data.</text>
</comment>
<organism evidence="9 10">
    <name type="scientific">Plectosphaerella cucumerina</name>
    <dbReference type="NCBI Taxonomy" id="40658"/>
    <lineage>
        <taxon>Eukaryota</taxon>
        <taxon>Fungi</taxon>
        <taxon>Dikarya</taxon>
        <taxon>Ascomycota</taxon>
        <taxon>Pezizomycotina</taxon>
        <taxon>Sordariomycetes</taxon>
        <taxon>Hypocreomycetidae</taxon>
        <taxon>Glomerellales</taxon>
        <taxon>Plectosphaerellaceae</taxon>
        <taxon>Plectosphaerella</taxon>
    </lineage>
</organism>
<dbReference type="AlphaFoldDB" id="A0A8K0TSM6"/>
<evidence type="ECO:0000256" key="2">
    <source>
        <dbReference type="ARBA" id="ARBA00023015"/>
    </source>
</evidence>
<feature type="compositionally biased region" description="Low complexity" evidence="6">
    <location>
        <begin position="121"/>
        <end position="137"/>
    </location>
</feature>
<keyword evidence="2" id="KW-0805">Transcription regulation</keyword>
<evidence type="ECO:0000313" key="10">
    <source>
        <dbReference type="Proteomes" id="UP000813385"/>
    </source>
</evidence>
<keyword evidence="10" id="KW-1185">Reference proteome</keyword>
<dbReference type="Gene3D" id="4.10.240.10">
    <property type="entry name" value="Zn(2)-C6 fungal-type DNA-binding domain"/>
    <property type="match status" value="1"/>
</dbReference>
<dbReference type="PANTHER" id="PTHR46910">
    <property type="entry name" value="TRANSCRIPTION FACTOR PDR1"/>
    <property type="match status" value="1"/>
</dbReference>
<evidence type="ECO:0000256" key="3">
    <source>
        <dbReference type="ARBA" id="ARBA00023125"/>
    </source>
</evidence>
<dbReference type="SUPFAM" id="SSF57701">
    <property type="entry name" value="Zn2/Cys6 DNA-binding domain"/>
    <property type="match status" value="1"/>
</dbReference>
<dbReference type="PANTHER" id="PTHR46910:SF37">
    <property type="entry name" value="ZN(II)2CYS6 TRANSCRIPTION FACTOR (EUROFUNG)"/>
    <property type="match status" value="1"/>
</dbReference>
<evidence type="ECO:0000259" key="8">
    <source>
        <dbReference type="PROSITE" id="PS50048"/>
    </source>
</evidence>
<dbReference type="GO" id="GO:0003677">
    <property type="term" value="F:DNA binding"/>
    <property type="evidence" value="ECO:0007669"/>
    <property type="project" value="UniProtKB-KW"/>
</dbReference>
<sequence>MDNVADLPFEIPPPRNRACDMCFAKKIKCDREDPCKHCVSTQAVCIRQRPKRRGNPDYERRKIAAAVRHASQFANQSPAGPSGSGFDRKMDVDYYGKPSAADTPIGQRDLGQSSASQSRFLSPSPADSPSLPPRRASVPVRRHGALNTSSSRRPDGPSGSAYHANVEAQCYFQSFLSREGMDVGRREVLQSALTLVNQPNQGSDPDADAFEDSDNEDFCPYPSAEMLHSIVHGPARQQSIGLSYVLDMVSKETIEKQGLALLDGAVRAPARHHYSVNIGYAAWVVTLASVQSTPKGPMRDHLVQRLRQYETMLLRAVHHIGVLDPPSLTLLQAILSGTLFMIHTGRLEKCYQLSCAASRVLVALGGRCYSSFINTLRKEDVVGAKFCLTLCILYDKSLSLAMNRPSCLPDINLDASVITPLDPNRPFTAIAHIYLELALVQDGIIRGQTGMTEPRNMLDLVKNLQQKMWHIREKIRQGQARHPRVEDAYLYGEYIGTDFTYHSIMTSIIRLHPNLSDDPSVLEQMLGYARTALSLLTELINHGNSLTNMHTLTISIVWMLLCYPLFPFFIIFCNVINVSDRSDYELLQQVTESLIQFEQTEKAVAGLRRLFEKFLLLCKPLIDKQQQLKVESPQTTNQNLNDVPRQAGELNGNDKPNGAPAANMFRKPPMSSVLDPSTLMVSMGQSMQPYTNEQMGGPMMGQVYDTMSHINSLGEEDLLMHLGNTQPSLEWIDSAWPS</sequence>
<dbReference type="InterPro" id="IPR001138">
    <property type="entry name" value="Zn2Cys6_DnaBD"/>
</dbReference>
<dbReference type="Proteomes" id="UP000813385">
    <property type="component" value="Unassembled WGS sequence"/>
</dbReference>
<proteinExistence type="predicted"/>
<evidence type="ECO:0000256" key="1">
    <source>
        <dbReference type="ARBA" id="ARBA00004123"/>
    </source>
</evidence>
<keyword evidence="3" id="KW-0238">DNA-binding</keyword>
<feature type="domain" description="Zn(2)-C6 fungal-type" evidence="8">
    <location>
        <begin position="18"/>
        <end position="47"/>
    </location>
</feature>
<accession>A0A8K0TSM6</accession>
<protein>
    <recommendedName>
        <fullName evidence="8">Zn(2)-C6 fungal-type domain-containing protein</fullName>
    </recommendedName>
</protein>
<dbReference type="CDD" id="cd12148">
    <property type="entry name" value="fungal_TF_MHR"/>
    <property type="match status" value="1"/>
</dbReference>
<dbReference type="InterPro" id="IPR050987">
    <property type="entry name" value="AtrR-like"/>
</dbReference>
<dbReference type="OrthoDB" id="39175at2759"/>
<evidence type="ECO:0000256" key="6">
    <source>
        <dbReference type="SAM" id="MobiDB-lite"/>
    </source>
</evidence>
<gene>
    <name evidence="9" type="ORF">B0T11DRAFT_67931</name>
</gene>
<evidence type="ECO:0000313" key="9">
    <source>
        <dbReference type="EMBL" id="KAH7368859.1"/>
    </source>
</evidence>
<feature type="transmembrane region" description="Helical" evidence="7">
    <location>
        <begin position="556"/>
        <end position="576"/>
    </location>
</feature>
<dbReference type="GO" id="GO:0008270">
    <property type="term" value="F:zinc ion binding"/>
    <property type="evidence" value="ECO:0007669"/>
    <property type="project" value="InterPro"/>
</dbReference>
<feature type="region of interest" description="Disordered" evidence="6">
    <location>
        <begin position="630"/>
        <end position="668"/>
    </location>
</feature>
<name>A0A8K0TSM6_9PEZI</name>
<keyword evidence="7" id="KW-0812">Transmembrane</keyword>
<keyword evidence="4" id="KW-0804">Transcription</keyword>
<dbReference type="GO" id="GO:0000981">
    <property type="term" value="F:DNA-binding transcription factor activity, RNA polymerase II-specific"/>
    <property type="evidence" value="ECO:0007669"/>
    <property type="project" value="InterPro"/>
</dbReference>
<keyword evidence="5" id="KW-0539">Nucleus</keyword>
<evidence type="ECO:0000256" key="4">
    <source>
        <dbReference type="ARBA" id="ARBA00023163"/>
    </source>
</evidence>
<feature type="region of interest" description="Disordered" evidence="6">
    <location>
        <begin position="68"/>
        <end position="161"/>
    </location>
</feature>
<evidence type="ECO:0000256" key="7">
    <source>
        <dbReference type="SAM" id="Phobius"/>
    </source>
</evidence>
<dbReference type="InterPro" id="IPR036864">
    <property type="entry name" value="Zn2-C6_fun-type_DNA-bd_sf"/>
</dbReference>